<protein>
    <submittedName>
        <fullName evidence="2">Uncharacterized protein</fullName>
    </submittedName>
</protein>
<proteinExistence type="predicted"/>
<evidence type="ECO:0000313" key="3">
    <source>
        <dbReference type="Proteomes" id="UP000722989"/>
    </source>
</evidence>
<name>A0ABX0Y4M4_9ACTN</name>
<keyword evidence="1" id="KW-0812">Transmembrane</keyword>
<sequence length="92" mass="10055">MVSPPLFDSSKPPVDPPAGCPRPLVWRLARALWQAHQPAADGFCQQCGRANQLYPCPLSRLALAGLAYACGVPAGRGGWAIFVRRRRQSGRW</sequence>
<evidence type="ECO:0000313" key="2">
    <source>
        <dbReference type="EMBL" id="NJC72350.1"/>
    </source>
</evidence>
<accession>A0ABX0Y4M4</accession>
<reference evidence="2 3" key="1">
    <citation type="submission" date="2020-03" db="EMBL/GenBank/DDBJ databases">
        <title>WGS of the type strain of Planosporangium spp.</title>
        <authorList>
            <person name="Thawai C."/>
        </authorList>
    </citation>
    <scope>NUCLEOTIDE SEQUENCE [LARGE SCALE GENOMIC DNA]</scope>
    <source>
        <strain evidence="2 3">TBRC 5610</strain>
    </source>
</reference>
<keyword evidence="1" id="KW-0472">Membrane</keyword>
<comment type="caution">
    <text evidence="2">The sequence shown here is derived from an EMBL/GenBank/DDBJ whole genome shotgun (WGS) entry which is preliminary data.</text>
</comment>
<dbReference type="RefSeq" id="WP_167927263.1">
    <property type="nucleotide sequence ID" value="NZ_JAATVY010000018.1"/>
</dbReference>
<keyword evidence="1" id="KW-1133">Transmembrane helix</keyword>
<organism evidence="2 3">
    <name type="scientific">Planosporangium thailandense</name>
    <dbReference type="NCBI Taxonomy" id="765197"/>
    <lineage>
        <taxon>Bacteria</taxon>
        <taxon>Bacillati</taxon>
        <taxon>Actinomycetota</taxon>
        <taxon>Actinomycetes</taxon>
        <taxon>Micromonosporales</taxon>
        <taxon>Micromonosporaceae</taxon>
        <taxon>Planosporangium</taxon>
    </lineage>
</organism>
<gene>
    <name evidence="2" type="ORF">HC031_21900</name>
</gene>
<feature type="transmembrane region" description="Helical" evidence="1">
    <location>
        <begin position="61"/>
        <end position="83"/>
    </location>
</feature>
<dbReference type="EMBL" id="JAATVY010000018">
    <property type="protein sequence ID" value="NJC72350.1"/>
    <property type="molecule type" value="Genomic_DNA"/>
</dbReference>
<keyword evidence="3" id="KW-1185">Reference proteome</keyword>
<dbReference type="Proteomes" id="UP000722989">
    <property type="component" value="Unassembled WGS sequence"/>
</dbReference>
<evidence type="ECO:0000256" key="1">
    <source>
        <dbReference type="SAM" id="Phobius"/>
    </source>
</evidence>